<reference evidence="2" key="2">
    <citation type="submission" date="2023-06" db="EMBL/GenBank/DDBJ databases">
        <authorList>
            <person name="Ma L."/>
            <person name="Liu K.-W."/>
            <person name="Li Z."/>
            <person name="Hsiao Y.-Y."/>
            <person name="Qi Y."/>
            <person name="Fu T."/>
            <person name="Tang G."/>
            <person name="Zhang D."/>
            <person name="Sun W.-H."/>
            <person name="Liu D.-K."/>
            <person name="Li Y."/>
            <person name="Chen G.-Z."/>
            <person name="Liu X.-D."/>
            <person name="Liao X.-Y."/>
            <person name="Jiang Y.-T."/>
            <person name="Yu X."/>
            <person name="Hao Y."/>
            <person name="Huang J."/>
            <person name="Zhao X.-W."/>
            <person name="Ke S."/>
            <person name="Chen Y.-Y."/>
            <person name="Wu W.-L."/>
            <person name="Hsu J.-L."/>
            <person name="Lin Y.-F."/>
            <person name="Huang M.-D."/>
            <person name="Li C.-Y."/>
            <person name="Huang L."/>
            <person name="Wang Z.-W."/>
            <person name="Zhao X."/>
            <person name="Zhong W.-Y."/>
            <person name="Peng D.-H."/>
            <person name="Ahmad S."/>
            <person name="Lan S."/>
            <person name="Zhang J.-S."/>
            <person name="Tsai W.-C."/>
            <person name="Van De Peer Y."/>
            <person name="Liu Z.-J."/>
        </authorList>
    </citation>
    <scope>NUCLEOTIDE SEQUENCE</scope>
    <source>
        <strain evidence="2">CP</strain>
        <tissue evidence="2">Leaves</tissue>
    </source>
</reference>
<dbReference type="Proteomes" id="UP001180020">
    <property type="component" value="Unassembled WGS sequence"/>
</dbReference>
<dbReference type="EMBL" id="JAUJYO010000020">
    <property type="protein sequence ID" value="KAK1286301.1"/>
    <property type="molecule type" value="Genomic_DNA"/>
</dbReference>
<keyword evidence="1" id="KW-0472">Membrane</keyword>
<evidence type="ECO:0000313" key="2">
    <source>
        <dbReference type="EMBL" id="KAK1286301.1"/>
    </source>
</evidence>
<feature type="transmembrane region" description="Helical" evidence="1">
    <location>
        <begin position="6"/>
        <end position="26"/>
    </location>
</feature>
<sequence>MHFEIYASICIMKIGLIYVLHSWLMVKSFENVFDLNLPSTHASSSSTFTIILHRHSRHPSLFMCCLVSPFHSRRPSLSSPTFMPAVILHFLNKIV</sequence>
<dbReference type="AlphaFoldDB" id="A0AAV9CBM4"/>
<accession>A0AAV9CBM4</accession>
<evidence type="ECO:0000256" key="1">
    <source>
        <dbReference type="SAM" id="Phobius"/>
    </source>
</evidence>
<keyword evidence="1" id="KW-0812">Transmembrane</keyword>
<evidence type="ECO:0000313" key="3">
    <source>
        <dbReference type="Proteomes" id="UP001180020"/>
    </source>
</evidence>
<name>A0AAV9CBM4_ACOCL</name>
<comment type="caution">
    <text evidence="2">The sequence shown here is derived from an EMBL/GenBank/DDBJ whole genome shotgun (WGS) entry which is preliminary data.</text>
</comment>
<organism evidence="2 3">
    <name type="scientific">Acorus calamus</name>
    <name type="common">Sweet flag</name>
    <dbReference type="NCBI Taxonomy" id="4465"/>
    <lineage>
        <taxon>Eukaryota</taxon>
        <taxon>Viridiplantae</taxon>
        <taxon>Streptophyta</taxon>
        <taxon>Embryophyta</taxon>
        <taxon>Tracheophyta</taxon>
        <taxon>Spermatophyta</taxon>
        <taxon>Magnoliopsida</taxon>
        <taxon>Liliopsida</taxon>
        <taxon>Acoraceae</taxon>
        <taxon>Acorus</taxon>
    </lineage>
</organism>
<keyword evidence="1" id="KW-1133">Transmembrane helix</keyword>
<gene>
    <name evidence="2" type="ORF">QJS10_CPB20g02133</name>
</gene>
<proteinExistence type="predicted"/>
<reference evidence="2" key="1">
    <citation type="journal article" date="2023" name="Nat. Commun.">
        <title>Diploid and tetraploid genomes of Acorus and the evolution of monocots.</title>
        <authorList>
            <person name="Ma L."/>
            <person name="Liu K.W."/>
            <person name="Li Z."/>
            <person name="Hsiao Y.Y."/>
            <person name="Qi Y."/>
            <person name="Fu T."/>
            <person name="Tang G.D."/>
            <person name="Zhang D."/>
            <person name="Sun W.H."/>
            <person name="Liu D.K."/>
            <person name="Li Y."/>
            <person name="Chen G.Z."/>
            <person name="Liu X.D."/>
            <person name="Liao X.Y."/>
            <person name="Jiang Y.T."/>
            <person name="Yu X."/>
            <person name="Hao Y."/>
            <person name="Huang J."/>
            <person name="Zhao X.W."/>
            <person name="Ke S."/>
            <person name="Chen Y.Y."/>
            <person name="Wu W.L."/>
            <person name="Hsu J.L."/>
            <person name="Lin Y.F."/>
            <person name="Huang M.D."/>
            <person name="Li C.Y."/>
            <person name="Huang L."/>
            <person name="Wang Z.W."/>
            <person name="Zhao X."/>
            <person name="Zhong W.Y."/>
            <person name="Peng D.H."/>
            <person name="Ahmad S."/>
            <person name="Lan S."/>
            <person name="Zhang J.S."/>
            <person name="Tsai W.C."/>
            <person name="Van de Peer Y."/>
            <person name="Liu Z.J."/>
        </authorList>
    </citation>
    <scope>NUCLEOTIDE SEQUENCE</scope>
    <source>
        <strain evidence="2">CP</strain>
    </source>
</reference>
<keyword evidence="3" id="KW-1185">Reference proteome</keyword>
<protein>
    <submittedName>
        <fullName evidence="2">Uncharacterized protein</fullName>
    </submittedName>
</protein>